<dbReference type="InterPro" id="IPR022764">
    <property type="entry name" value="Peptidase_S54_rhomboid_dom"/>
</dbReference>
<dbReference type="SUPFAM" id="SSF144091">
    <property type="entry name" value="Rhomboid-like"/>
    <property type="match status" value="1"/>
</dbReference>
<dbReference type="InterPro" id="IPR035952">
    <property type="entry name" value="Rhomboid-like_sf"/>
</dbReference>
<evidence type="ECO:0000256" key="2">
    <source>
        <dbReference type="ARBA" id="ARBA00022692"/>
    </source>
</evidence>
<sequence length="199" mass="22374">MRFDDPQATEMSMFSLILFILVLHLVQVAYDGVQPVTATLLSLLMIVHVRMLDIFVAPLGAVGLSAGKVWQRGEFSRIFISPLYHVSDWHLLYCMVSFAMKARCIEPYFGKGLFFWLVAAYAVIVNALVIPLAYMAYGIFGDSTFISRHAFGITGIIFALKVLTTQLIIDGNARVFVWAEFIIANMLMPRTTALSRWLP</sequence>
<comment type="subcellular location">
    <subcellularLocation>
        <location evidence="1">Membrane</location>
        <topology evidence="1">Multi-pass membrane protein</topology>
    </subcellularLocation>
</comment>
<gene>
    <name evidence="7" type="ORF">NP493_659g01062</name>
</gene>
<evidence type="ECO:0000256" key="4">
    <source>
        <dbReference type="ARBA" id="ARBA00023136"/>
    </source>
</evidence>
<reference evidence="7" key="1">
    <citation type="journal article" date="2023" name="Mol. Biol. Evol.">
        <title>Third-Generation Sequencing Reveals the Adaptive Role of the Epigenome in Three Deep-Sea Polychaetes.</title>
        <authorList>
            <person name="Perez M."/>
            <person name="Aroh O."/>
            <person name="Sun Y."/>
            <person name="Lan Y."/>
            <person name="Juniper S.K."/>
            <person name="Young C.R."/>
            <person name="Angers B."/>
            <person name="Qian P.Y."/>
        </authorList>
    </citation>
    <scope>NUCLEOTIDE SEQUENCE</scope>
    <source>
        <strain evidence="7">R07B-5</strain>
    </source>
</reference>
<dbReference type="Proteomes" id="UP001209878">
    <property type="component" value="Unassembled WGS sequence"/>
</dbReference>
<evidence type="ECO:0000313" key="8">
    <source>
        <dbReference type="Proteomes" id="UP001209878"/>
    </source>
</evidence>
<feature type="transmembrane region" description="Helical" evidence="5">
    <location>
        <begin position="112"/>
        <end position="137"/>
    </location>
</feature>
<feature type="transmembrane region" description="Helical" evidence="5">
    <location>
        <begin position="12"/>
        <end position="30"/>
    </location>
</feature>
<keyword evidence="8" id="KW-1185">Reference proteome</keyword>
<dbReference type="Pfam" id="PF01694">
    <property type="entry name" value="Rhomboid"/>
    <property type="match status" value="1"/>
</dbReference>
<dbReference type="EMBL" id="JAODUO010000660">
    <property type="protein sequence ID" value="KAK2176499.1"/>
    <property type="molecule type" value="Genomic_DNA"/>
</dbReference>
<protein>
    <recommendedName>
        <fullName evidence="6">Peptidase S54 rhomboid domain-containing protein</fullName>
    </recommendedName>
</protein>
<dbReference type="Gene3D" id="1.20.1540.10">
    <property type="entry name" value="Rhomboid-like"/>
    <property type="match status" value="1"/>
</dbReference>
<name>A0AAD9NR77_RIDPI</name>
<evidence type="ECO:0000256" key="1">
    <source>
        <dbReference type="ARBA" id="ARBA00004141"/>
    </source>
</evidence>
<evidence type="ECO:0000259" key="6">
    <source>
        <dbReference type="Pfam" id="PF01694"/>
    </source>
</evidence>
<organism evidence="7 8">
    <name type="scientific">Ridgeia piscesae</name>
    <name type="common">Tubeworm</name>
    <dbReference type="NCBI Taxonomy" id="27915"/>
    <lineage>
        <taxon>Eukaryota</taxon>
        <taxon>Metazoa</taxon>
        <taxon>Spiralia</taxon>
        <taxon>Lophotrochozoa</taxon>
        <taxon>Annelida</taxon>
        <taxon>Polychaeta</taxon>
        <taxon>Sedentaria</taxon>
        <taxon>Canalipalpata</taxon>
        <taxon>Sabellida</taxon>
        <taxon>Siboglinidae</taxon>
        <taxon>Ridgeia</taxon>
    </lineage>
</organism>
<dbReference type="AlphaFoldDB" id="A0AAD9NR77"/>
<comment type="caution">
    <text evidence="7">The sequence shown here is derived from an EMBL/GenBank/DDBJ whole genome shotgun (WGS) entry which is preliminary data.</text>
</comment>
<evidence type="ECO:0000256" key="5">
    <source>
        <dbReference type="SAM" id="Phobius"/>
    </source>
</evidence>
<feature type="transmembrane region" description="Helical" evidence="5">
    <location>
        <begin position="149"/>
        <end position="169"/>
    </location>
</feature>
<feature type="domain" description="Peptidase S54 rhomboid" evidence="6">
    <location>
        <begin position="73"/>
        <end position="188"/>
    </location>
</feature>
<accession>A0AAD9NR77</accession>
<keyword evidence="3 5" id="KW-1133">Transmembrane helix</keyword>
<dbReference type="GO" id="GO:0004252">
    <property type="term" value="F:serine-type endopeptidase activity"/>
    <property type="evidence" value="ECO:0007669"/>
    <property type="project" value="InterPro"/>
</dbReference>
<keyword evidence="4 5" id="KW-0472">Membrane</keyword>
<evidence type="ECO:0000256" key="3">
    <source>
        <dbReference type="ARBA" id="ARBA00022989"/>
    </source>
</evidence>
<proteinExistence type="predicted"/>
<dbReference type="GO" id="GO:0016020">
    <property type="term" value="C:membrane"/>
    <property type="evidence" value="ECO:0007669"/>
    <property type="project" value="UniProtKB-SubCell"/>
</dbReference>
<keyword evidence="2 5" id="KW-0812">Transmembrane</keyword>
<evidence type="ECO:0000313" key="7">
    <source>
        <dbReference type="EMBL" id="KAK2176499.1"/>
    </source>
</evidence>
<feature type="transmembrane region" description="Helical" evidence="5">
    <location>
        <begin position="42"/>
        <end position="66"/>
    </location>
</feature>